<dbReference type="EMBL" id="CP025958">
    <property type="protein sequence ID" value="AWM40326.1"/>
    <property type="molecule type" value="Genomic_DNA"/>
</dbReference>
<keyword evidence="2" id="KW-1185">Reference proteome</keyword>
<sequence length="220" mass="25029">MSWTENPPVVVVLARHFNPSIFNPVWLAKHGILNETGDYKPDSVFTGQLVQVVTDDFVLVVTNDQMQFILLASPERHSVLIEEKVGTLIRKLPEVPYRAVGLNFNWHNALDANRLAEETRQLFAGRTDGIYSCFTEPNARFGAYLSKDFGPFRMKLDVKPILVEMEGVKGDRIQFAFNFHHDLPAERNAPDALFDLIGQWNAVRTETVKTIKTVGFREQL</sequence>
<dbReference type="KEGG" id="gog:C1280_27190"/>
<dbReference type="OrthoDB" id="285604at2"/>
<accession>A0A2Z3H9M3</accession>
<evidence type="ECO:0000313" key="2">
    <source>
        <dbReference type="Proteomes" id="UP000245802"/>
    </source>
</evidence>
<protein>
    <submittedName>
        <fullName evidence="1">Uncharacterized protein</fullName>
    </submittedName>
</protein>
<dbReference type="AlphaFoldDB" id="A0A2Z3H9M3"/>
<organism evidence="1 2">
    <name type="scientific">Gemmata obscuriglobus</name>
    <dbReference type="NCBI Taxonomy" id="114"/>
    <lineage>
        <taxon>Bacteria</taxon>
        <taxon>Pseudomonadati</taxon>
        <taxon>Planctomycetota</taxon>
        <taxon>Planctomycetia</taxon>
        <taxon>Gemmatales</taxon>
        <taxon>Gemmataceae</taxon>
        <taxon>Gemmata</taxon>
    </lineage>
</organism>
<proteinExistence type="predicted"/>
<evidence type="ECO:0000313" key="1">
    <source>
        <dbReference type="EMBL" id="AWM40326.1"/>
    </source>
</evidence>
<name>A0A2Z3H9M3_9BACT</name>
<gene>
    <name evidence="1" type="ORF">C1280_27190</name>
</gene>
<dbReference type="Proteomes" id="UP000245802">
    <property type="component" value="Chromosome"/>
</dbReference>
<dbReference type="RefSeq" id="WP_010049283.1">
    <property type="nucleotide sequence ID" value="NZ_CP025958.1"/>
</dbReference>
<reference evidence="1 2" key="1">
    <citation type="submission" date="2018-01" db="EMBL/GenBank/DDBJ databases">
        <title>G. obscuriglobus.</title>
        <authorList>
            <person name="Franke J."/>
            <person name="Blomberg W."/>
            <person name="Selmecki A."/>
        </authorList>
    </citation>
    <scope>NUCLEOTIDE SEQUENCE [LARGE SCALE GENOMIC DNA]</scope>
    <source>
        <strain evidence="1 2">DSM 5831</strain>
    </source>
</reference>